<feature type="region of interest" description="Disordered" evidence="1">
    <location>
        <begin position="335"/>
        <end position="363"/>
    </location>
</feature>
<dbReference type="CDD" id="cd08824">
    <property type="entry name" value="LOTUS"/>
    <property type="match status" value="1"/>
</dbReference>
<dbReference type="CDD" id="cd10910">
    <property type="entry name" value="PIN_limkain_b1_N_like"/>
    <property type="match status" value="1"/>
</dbReference>
<dbReference type="PANTHER" id="PTHR14379:SF6">
    <property type="entry name" value="EMB|CAB71880.1"/>
    <property type="match status" value="1"/>
</dbReference>
<proteinExistence type="predicted"/>
<feature type="domain" description="HTH OST-type" evidence="2">
    <location>
        <begin position="258"/>
        <end position="329"/>
    </location>
</feature>
<dbReference type="Pfam" id="PF01936">
    <property type="entry name" value="NYN"/>
    <property type="match status" value="1"/>
</dbReference>
<evidence type="ECO:0000259" key="2">
    <source>
        <dbReference type="PROSITE" id="PS51644"/>
    </source>
</evidence>
<evidence type="ECO:0000313" key="4">
    <source>
        <dbReference type="Proteomes" id="UP001293593"/>
    </source>
</evidence>
<evidence type="ECO:0000313" key="3">
    <source>
        <dbReference type="EMBL" id="KAK4264811.1"/>
    </source>
</evidence>
<keyword evidence="4" id="KW-1185">Reference proteome</keyword>
<evidence type="ECO:0000256" key="1">
    <source>
        <dbReference type="SAM" id="MobiDB-lite"/>
    </source>
</evidence>
<sequence>MIKLLFPKNVTIISSFCSSSALPRPLLLQICHFSASSYNHSFLRPRDDETRDDRNVPISVWWEFDSCNLPADVNGYRITHWLTEALRAKGMKGPLQIKAFGDVLRLSTANQEALSSTGINLVHIPDGGKNPAHGSLLVDLMHWVSKNPPPAHLFLITDNRAFADMLHRLRLDNYNILLAAPARAPNVLCNAATIMWHWNSLITGENLDGKHFNNPPDGLDGSWYGYHKVTLEDPFLDGEQSQVEEMSAPISDLELRTVPKAVVRQVREILNLYPTGISVTDIRAEIAKAGIFLDKNYHGHKKFTRFLLSVADVQLRPGPDKSLFVHPIPQKCTGPFDSSSVSSTVSDYGKESNQVAPSKSSGEVKKVVGDADLKPSTVSVDVEMNQLATSKLSGEVEKSFGDADVKPSMNSSQVPEKVQQVVDVVSTYTTESQLPLKENEIFSSSDVSLSATEKNTTSENYSTEQSKTVSDKNASSNDISGELKAEDKYDKSTIKESDAVCHVAHSLPVDDCVTDKSIGESIETNSKNFGKRRSFFAWISSWWPIRKNRRNSNNLTDQPNEMLSNIEEPKVSNLNQTTCHSEESESSDLKQTVCHSEESEFTEQKQTVSHSEEPKLSEPRQKVNYYVEPELFSSGTFWSDMESFVFSGKGSTLISRSKNRKDLMQKIQKYGPQVLSSLSENDLLQLGNMLISKKKWLEERPFLTLPFLVSLQDRKKAVGLSHGATGLRSLFLIKEAQNNFQKSSDGDIDKRYQSIPQAGVSSPAIKNRHTEKSRTDILADIQKLVSDIVREHSDGYNMGMIPKLFLERYGYPLDAQKLGYQKLATLLQIVPGVKVESSYIFPVGHPAFSADMEMSTLNTSVNNSSGVVLDSDRESSDSCRKEDRKDTAWEELGPVSISNPKQSDLETKSREKALKLETSIHPHYEPSVSDDDSSESEGDSSCLTQSEEEVRSKHNVEDSSLLQTLESFYRSQEEGGVQSENTDTKGNGLTGGLNPSRHSTPGVLSKTHSGAVHKEKQRPHKSYSFVADPDSRKKDELIDGILQNLRKSDELRMRS</sequence>
<dbReference type="EMBL" id="JAWXYG010000008">
    <property type="protein sequence ID" value="KAK4264811.1"/>
    <property type="molecule type" value="Genomic_DNA"/>
</dbReference>
<accession>A0AAE1J952</accession>
<dbReference type="Proteomes" id="UP001293593">
    <property type="component" value="Unassembled WGS sequence"/>
</dbReference>
<feature type="compositionally biased region" description="Polar residues" evidence="1">
    <location>
        <begin position="958"/>
        <end position="970"/>
    </location>
</feature>
<dbReference type="Pfam" id="PF12872">
    <property type="entry name" value="OST-HTH"/>
    <property type="match status" value="2"/>
</dbReference>
<dbReference type="Gene3D" id="3.30.420.610">
    <property type="entry name" value="LOTUS domain-like"/>
    <property type="match status" value="1"/>
</dbReference>
<dbReference type="InterPro" id="IPR024768">
    <property type="entry name" value="Marf1"/>
</dbReference>
<name>A0AAE1J952_9FABA</name>
<dbReference type="GO" id="GO:0005777">
    <property type="term" value="C:peroxisome"/>
    <property type="evidence" value="ECO:0007669"/>
    <property type="project" value="InterPro"/>
</dbReference>
<protein>
    <recommendedName>
        <fullName evidence="2">HTH OST-type domain-containing protein</fullName>
    </recommendedName>
</protein>
<feature type="compositionally biased region" description="Basic and acidic residues" evidence="1">
    <location>
        <begin position="870"/>
        <end position="888"/>
    </location>
</feature>
<feature type="region of interest" description="Disordered" evidence="1">
    <location>
        <begin position="573"/>
        <end position="618"/>
    </location>
</feature>
<dbReference type="InterPro" id="IPR021139">
    <property type="entry name" value="NYN"/>
</dbReference>
<feature type="compositionally biased region" description="Basic and acidic residues" evidence="1">
    <location>
        <begin position="903"/>
        <end position="924"/>
    </location>
</feature>
<feature type="region of interest" description="Disordered" evidence="1">
    <location>
        <begin position="861"/>
        <end position="1035"/>
    </location>
</feature>
<organism evidence="3 4">
    <name type="scientific">Acacia crassicarpa</name>
    <name type="common">northern wattle</name>
    <dbReference type="NCBI Taxonomy" id="499986"/>
    <lineage>
        <taxon>Eukaryota</taxon>
        <taxon>Viridiplantae</taxon>
        <taxon>Streptophyta</taxon>
        <taxon>Embryophyta</taxon>
        <taxon>Tracheophyta</taxon>
        <taxon>Spermatophyta</taxon>
        <taxon>Magnoliopsida</taxon>
        <taxon>eudicotyledons</taxon>
        <taxon>Gunneridae</taxon>
        <taxon>Pentapetalae</taxon>
        <taxon>rosids</taxon>
        <taxon>fabids</taxon>
        <taxon>Fabales</taxon>
        <taxon>Fabaceae</taxon>
        <taxon>Caesalpinioideae</taxon>
        <taxon>mimosoid clade</taxon>
        <taxon>Acacieae</taxon>
        <taxon>Acacia</taxon>
    </lineage>
</organism>
<feature type="region of interest" description="Disordered" evidence="1">
    <location>
        <begin position="445"/>
        <end position="483"/>
    </location>
</feature>
<dbReference type="AlphaFoldDB" id="A0AAE1J952"/>
<comment type="caution">
    <text evidence="3">The sequence shown here is derived from an EMBL/GenBank/DDBJ whole genome shotgun (WGS) entry which is preliminary data.</text>
</comment>
<feature type="compositionally biased region" description="Polar residues" evidence="1">
    <location>
        <begin position="351"/>
        <end position="361"/>
    </location>
</feature>
<dbReference type="PANTHER" id="PTHR14379">
    <property type="entry name" value="LIMKAIN B LKAP"/>
    <property type="match status" value="1"/>
</dbReference>
<gene>
    <name evidence="3" type="ORF">QN277_025939</name>
</gene>
<dbReference type="InterPro" id="IPR025605">
    <property type="entry name" value="OST-HTH/LOTUS_dom"/>
</dbReference>
<feature type="compositionally biased region" description="Polar residues" evidence="1">
    <location>
        <begin position="978"/>
        <end position="987"/>
    </location>
</feature>
<reference evidence="3" key="1">
    <citation type="submission" date="2023-10" db="EMBL/GenBank/DDBJ databases">
        <title>Chromosome-level genome of the transformable northern wattle, Acacia crassicarpa.</title>
        <authorList>
            <person name="Massaro I."/>
            <person name="Sinha N.R."/>
            <person name="Poethig S."/>
            <person name="Leichty A.R."/>
        </authorList>
    </citation>
    <scope>NUCLEOTIDE SEQUENCE</scope>
    <source>
        <strain evidence="3">Acra3RX</strain>
        <tissue evidence="3">Leaf</tissue>
    </source>
</reference>
<feature type="domain" description="HTH OST-type" evidence="2">
    <location>
        <begin position="777"/>
        <end position="851"/>
    </location>
</feature>
<feature type="compositionally biased region" description="Basic and acidic residues" evidence="1">
    <location>
        <begin position="948"/>
        <end position="957"/>
    </location>
</feature>
<dbReference type="PROSITE" id="PS51644">
    <property type="entry name" value="HTH_OST"/>
    <property type="match status" value="2"/>
</dbReference>
<dbReference type="InterPro" id="IPR041966">
    <property type="entry name" value="LOTUS-like"/>
</dbReference>
<feature type="compositionally biased region" description="Acidic residues" evidence="1">
    <location>
        <begin position="928"/>
        <end position="938"/>
    </location>
</feature>
<feature type="compositionally biased region" description="Polar residues" evidence="1">
    <location>
        <begin position="445"/>
        <end position="479"/>
    </location>
</feature>
<dbReference type="GO" id="GO:0004540">
    <property type="term" value="F:RNA nuclease activity"/>
    <property type="evidence" value="ECO:0007669"/>
    <property type="project" value="InterPro"/>
</dbReference>
<dbReference type="GO" id="GO:0010468">
    <property type="term" value="P:regulation of gene expression"/>
    <property type="evidence" value="ECO:0007669"/>
    <property type="project" value="InterPro"/>
</dbReference>